<evidence type="ECO:0000313" key="7">
    <source>
        <dbReference type="Proteomes" id="UP001595916"/>
    </source>
</evidence>
<dbReference type="RefSeq" id="WP_379788879.1">
    <property type="nucleotide sequence ID" value="NZ_JBHSHL010000045.1"/>
</dbReference>
<organism evidence="6 7">
    <name type="scientific">Filifactor villosus</name>
    <dbReference type="NCBI Taxonomy" id="29374"/>
    <lineage>
        <taxon>Bacteria</taxon>
        <taxon>Bacillati</taxon>
        <taxon>Bacillota</taxon>
        <taxon>Clostridia</taxon>
        <taxon>Peptostreptococcales</taxon>
        <taxon>Filifactoraceae</taxon>
        <taxon>Filifactor</taxon>
    </lineage>
</organism>
<dbReference type="InterPro" id="IPR014017">
    <property type="entry name" value="DNA_helicase_UvrD-like_C"/>
</dbReference>
<dbReference type="Pfam" id="PF13361">
    <property type="entry name" value="UvrD_C"/>
    <property type="match status" value="1"/>
</dbReference>
<evidence type="ECO:0000313" key="6">
    <source>
        <dbReference type="EMBL" id="MFC4805327.1"/>
    </source>
</evidence>
<protein>
    <submittedName>
        <fullName evidence="6">3'-5' exonuclease</fullName>
    </submittedName>
</protein>
<comment type="caution">
    <text evidence="6">The sequence shown here is derived from an EMBL/GenBank/DDBJ whole genome shotgun (WGS) entry which is preliminary data.</text>
</comment>
<dbReference type="Gene3D" id="3.40.50.300">
    <property type="entry name" value="P-loop containing nucleotide triphosphate hydrolases"/>
    <property type="match status" value="2"/>
</dbReference>
<keyword evidence="3" id="KW-0347">Helicase</keyword>
<keyword evidence="4" id="KW-0067">ATP-binding</keyword>
<dbReference type="InterPro" id="IPR000212">
    <property type="entry name" value="DNA_helicase_UvrD/REP"/>
</dbReference>
<dbReference type="EMBL" id="JBHSHL010000045">
    <property type="protein sequence ID" value="MFC4805327.1"/>
    <property type="molecule type" value="Genomic_DNA"/>
</dbReference>
<keyword evidence="1" id="KW-0547">Nucleotide-binding</keyword>
<dbReference type="PANTHER" id="PTHR11070">
    <property type="entry name" value="UVRD / RECB / PCRA DNA HELICASE FAMILY MEMBER"/>
    <property type="match status" value="1"/>
</dbReference>
<evidence type="ECO:0000256" key="1">
    <source>
        <dbReference type="ARBA" id="ARBA00022741"/>
    </source>
</evidence>
<proteinExistence type="predicted"/>
<keyword evidence="2" id="KW-0378">Hydrolase</keyword>
<sequence>MRLFTSNSVSNVDALKGRNSEKEFYRYMGDTLKGYGLTKVASFSGLYTDLIYIEDGRIALFKFMDTNEETFSILDEEIVEIMEEEREKMFLEMRGHGIEREIPYYFVMPYVDLEKFDLEDKRSFLIDTYLFERLINGEDEMQSYLSESLSAEETDRFRLTMAKEYHIVKKVSDSRGGRGSLRKIKFSYRSLEYQALIMDSSEIRHINSIKYGKTLLEGASGTGKTTILLSTALKLAKLFPRDQFLYITFDKQLVYELKNLLEMKEISLSNLKFINFHQYISQLAKPYGLKIDNQKGFREFEHEFSKVFVKVSQIYRNKKTYRGIFLDESENFSEEEIGFLMGSIYTKKSFFVASQDKAKDVKNNEKYIWNDVDRISFDEIIRLRVNYRSSSSINRVINAYTDRVREYAEEELSTVLDDYVHKGYTKRKTEGRVEARFCEDFQQISKQIALKIKDLHESGYQYSDICIVYPYNTRKTKTKGQIYYQYIIKTDLEEEGLPFMMASDEMTNMSHKIGVTLSNVYNIVNLEYKVLLICGIESLSPEFAVKEDNRRMNFLQGFNIVYSILNRGVDEVYMFFKEEDEENIWQRLLVEALQEE</sequence>
<name>A0ABV9QNK0_9FIRM</name>
<evidence type="ECO:0000256" key="2">
    <source>
        <dbReference type="ARBA" id="ARBA00022801"/>
    </source>
</evidence>
<feature type="domain" description="UvrD-like helicase C-terminal" evidence="5">
    <location>
        <begin position="381"/>
        <end position="478"/>
    </location>
</feature>
<dbReference type="GO" id="GO:0004527">
    <property type="term" value="F:exonuclease activity"/>
    <property type="evidence" value="ECO:0007669"/>
    <property type="project" value="UniProtKB-KW"/>
</dbReference>
<gene>
    <name evidence="6" type="ORF">ACFO4R_09560</name>
</gene>
<evidence type="ECO:0000256" key="4">
    <source>
        <dbReference type="ARBA" id="ARBA00022840"/>
    </source>
</evidence>
<keyword evidence="7" id="KW-1185">Reference proteome</keyword>
<accession>A0ABV9QNK0</accession>
<dbReference type="InterPro" id="IPR027417">
    <property type="entry name" value="P-loop_NTPase"/>
</dbReference>
<reference evidence="7" key="1">
    <citation type="journal article" date="2019" name="Int. J. Syst. Evol. Microbiol.">
        <title>The Global Catalogue of Microorganisms (GCM) 10K type strain sequencing project: providing services to taxonomists for standard genome sequencing and annotation.</title>
        <authorList>
            <consortium name="The Broad Institute Genomics Platform"/>
            <consortium name="The Broad Institute Genome Sequencing Center for Infectious Disease"/>
            <person name="Wu L."/>
            <person name="Ma J."/>
        </authorList>
    </citation>
    <scope>NUCLEOTIDE SEQUENCE [LARGE SCALE GENOMIC DNA]</scope>
    <source>
        <strain evidence="7">CCUG 46385</strain>
    </source>
</reference>
<keyword evidence="6" id="KW-0540">Nuclease</keyword>
<keyword evidence="6" id="KW-0269">Exonuclease</keyword>
<dbReference type="Proteomes" id="UP001595916">
    <property type="component" value="Unassembled WGS sequence"/>
</dbReference>
<dbReference type="SUPFAM" id="SSF52540">
    <property type="entry name" value="P-loop containing nucleoside triphosphate hydrolases"/>
    <property type="match status" value="1"/>
</dbReference>
<evidence type="ECO:0000256" key="3">
    <source>
        <dbReference type="ARBA" id="ARBA00022806"/>
    </source>
</evidence>
<evidence type="ECO:0000259" key="5">
    <source>
        <dbReference type="Pfam" id="PF13361"/>
    </source>
</evidence>